<proteinExistence type="predicted"/>
<reference evidence="2" key="1">
    <citation type="journal article" date="2023" name="G3 (Bethesda)">
        <title>Whole genome assembly and annotation of the endangered Caribbean coral Acropora cervicornis.</title>
        <authorList>
            <person name="Selwyn J.D."/>
            <person name="Vollmer S.V."/>
        </authorList>
    </citation>
    <scope>NUCLEOTIDE SEQUENCE</scope>
    <source>
        <strain evidence="2">K2</strain>
    </source>
</reference>
<dbReference type="Proteomes" id="UP001249851">
    <property type="component" value="Unassembled WGS sequence"/>
</dbReference>
<feature type="compositionally biased region" description="Basic residues" evidence="1">
    <location>
        <begin position="248"/>
        <end position="271"/>
    </location>
</feature>
<dbReference type="AlphaFoldDB" id="A0AAD9QCY7"/>
<protein>
    <submittedName>
        <fullName evidence="2">Uncharacterized protein</fullName>
    </submittedName>
</protein>
<dbReference type="PANTHER" id="PTHR46601:SF1">
    <property type="entry name" value="ADF-H DOMAIN-CONTAINING PROTEIN"/>
    <property type="match status" value="1"/>
</dbReference>
<dbReference type="PANTHER" id="PTHR46601">
    <property type="entry name" value="ULP_PROTEASE DOMAIN-CONTAINING PROTEIN"/>
    <property type="match status" value="1"/>
</dbReference>
<dbReference type="EMBL" id="JARQWQ010000042">
    <property type="protein sequence ID" value="KAK2558930.1"/>
    <property type="molecule type" value="Genomic_DNA"/>
</dbReference>
<gene>
    <name evidence="2" type="ORF">P5673_018548</name>
</gene>
<feature type="region of interest" description="Disordered" evidence="1">
    <location>
        <begin position="230"/>
        <end position="271"/>
    </location>
</feature>
<evidence type="ECO:0000256" key="1">
    <source>
        <dbReference type="SAM" id="MobiDB-lite"/>
    </source>
</evidence>
<accession>A0AAD9QCY7</accession>
<comment type="caution">
    <text evidence="2">The sequence shown here is derived from an EMBL/GenBank/DDBJ whole genome shotgun (WGS) entry which is preliminary data.</text>
</comment>
<evidence type="ECO:0000313" key="3">
    <source>
        <dbReference type="Proteomes" id="UP001249851"/>
    </source>
</evidence>
<name>A0AAD9QCY7_ACRCE</name>
<reference evidence="2" key="2">
    <citation type="journal article" date="2023" name="Science">
        <title>Genomic signatures of disease resistance in endangered staghorn corals.</title>
        <authorList>
            <person name="Vollmer S.V."/>
            <person name="Selwyn J.D."/>
            <person name="Despard B.A."/>
            <person name="Roesel C.L."/>
        </authorList>
    </citation>
    <scope>NUCLEOTIDE SEQUENCE</scope>
    <source>
        <strain evidence="2">K2</strain>
    </source>
</reference>
<sequence>MEFRGLRPNMKIMQWKFESLKPIFVKTAKECDKKSCLCRRHVEIKILFGDCMKLCKAVLKNKDRDEAVCVPLTIAAAAEKMHITKCNQCGVHFMELLPEEESNEGVVICLLEHLPLDHVVAIQDYSEGYTSTSQDEKQSECFDVAKVSLHVTNLYCHSTEKNDGIESTEKNLEAVKEHVFLTSDDVIQDNNSVHSTAVPGGTNQEVQMEPENTINKGELLAVSEDENLATNHKKVQTSNRQGNVPSDRKRHTVIPCSQKKKSRTQKGQSKH</sequence>
<organism evidence="2 3">
    <name type="scientific">Acropora cervicornis</name>
    <name type="common">Staghorn coral</name>
    <dbReference type="NCBI Taxonomy" id="6130"/>
    <lineage>
        <taxon>Eukaryota</taxon>
        <taxon>Metazoa</taxon>
        <taxon>Cnidaria</taxon>
        <taxon>Anthozoa</taxon>
        <taxon>Hexacorallia</taxon>
        <taxon>Scleractinia</taxon>
        <taxon>Astrocoeniina</taxon>
        <taxon>Acroporidae</taxon>
        <taxon>Acropora</taxon>
    </lineage>
</organism>
<keyword evidence="3" id="KW-1185">Reference proteome</keyword>
<evidence type="ECO:0000313" key="2">
    <source>
        <dbReference type="EMBL" id="KAK2558930.1"/>
    </source>
</evidence>